<feature type="region of interest" description="Disordered" evidence="1">
    <location>
        <begin position="110"/>
        <end position="140"/>
    </location>
</feature>
<evidence type="ECO:0000313" key="3">
    <source>
        <dbReference type="Proteomes" id="UP000683579"/>
    </source>
</evidence>
<dbReference type="EMBL" id="CP077262">
    <property type="protein sequence ID" value="QXA43245.1"/>
    <property type="molecule type" value="Genomic_DNA"/>
</dbReference>
<accession>A0ABX8K4L6</accession>
<gene>
    <name evidence="2" type="ORF">I6L54_14740</name>
</gene>
<organism evidence="2 3">
    <name type="scientific">Citrobacter pasteurii</name>
    <dbReference type="NCBI Taxonomy" id="1563222"/>
    <lineage>
        <taxon>Bacteria</taxon>
        <taxon>Pseudomonadati</taxon>
        <taxon>Pseudomonadota</taxon>
        <taxon>Gammaproteobacteria</taxon>
        <taxon>Enterobacterales</taxon>
        <taxon>Enterobacteriaceae</taxon>
        <taxon>Citrobacter</taxon>
    </lineage>
</organism>
<keyword evidence="3" id="KW-1185">Reference proteome</keyword>
<feature type="compositionally biased region" description="Acidic residues" evidence="1">
    <location>
        <begin position="128"/>
        <end position="137"/>
    </location>
</feature>
<evidence type="ECO:0000313" key="2">
    <source>
        <dbReference type="EMBL" id="QXA43245.1"/>
    </source>
</evidence>
<dbReference type="Proteomes" id="UP000683579">
    <property type="component" value="Chromosome"/>
</dbReference>
<dbReference type="CDD" id="cd14744">
    <property type="entry name" value="PAAR_CT_2"/>
    <property type="match status" value="1"/>
</dbReference>
<dbReference type="RefSeq" id="WP_072041513.1">
    <property type="nucleotide sequence ID" value="NZ_CDHL01000051.1"/>
</dbReference>
<protein>
    <submittedName>
        <fullName evidence="2">PAAR domain-containing protein</fullName>
    </submittedName>
</protein>
<sequence length="489" mass="53164">MGRAYFLIVGDKTTCGGTIVTGCANHIINGQPTACEGDHYICGSDKQLYQIVGGQPGYFIHGRSAAGTAHSVGTCLCRCRFINSYIYASYDYESKIVSAPQPVTRVASVAPQNAPPPLTMRPGPSCPVEEDEDEDEPSREPVDAGFCVLPYGATPSSYEPYIFINPPEGTRELYKKLNPDMKKKPGSILIIADPKKQDAKQIQTLETARNKIDKALEPLSNEEAILLHDNKTAVDIFSSQIHSSALGTSGDVMGYIKDIGGEYYNEINNILKDIEKLYQATYSQNNGRISGEEFFGRRKILFNQLDVVLNRFSKSQLGLPQYEVLKKALGLSTRSITHKWDQTGVGTIEGYASYIEKSAKVMQLIKKIGYIGIGLDFSGYSENVYEACSKGREDACYQTAIVEYSKFGAKQAAGNLVGPIAGIAGRRACMWVLGILTEEVGGVGAALCLITGMAVGIAGSKAAESVGEDIGDKYSKEYGEVIYEKLFKQ</sequence>
<dbReference type="PROSITE" id="PS51257">
    <property type="entry name" value="PROKAR_LIPOPROTEIN"/>
    <property type="match status" value="1"/>
</dbReference>
<evidence type="ECO:0000256" key="1">
    <source>
        <dbReference type="SAM" id="MobiDB-lite"/>
    </source>
</evidence>
<reference evidence="2 3" key="1">
    <citation type="submission" date="2021-06" db="EMBL/GenBank/DDBJ databases">
        <title>FDA dAtabase for Regulatory Grade micrObial Sequences (FDA-ARGOS): Supporting development and validation of Infectious Disease Dx tests.</title>
        <authorList>
            <person name="Sproer C."/>
            <person name="Gronow S."/>
            <person name="Severitt S."/>
            <person name="Schroder I."/>
            <person name="Tallon L."/>
            <person name="Sadzewicz L."/>
            <person name="Zhao X."/>
            <person name="Boylan J."/>
            <person name="Ott S."/>
            <person name="Bowen H."/>
            <person name="Vavikolanu K."/>
            <person name="Mehta A."/>
            <person name="Aluvathingal J."/>
            <person name="Nadendla S."/>
            <person name="Lowell S."/>
            <person name="Myers T."/>
            <person name="Yan Y."/>
        </authorList>
    </citation>
    <scope>NUCLEOTIDE SEQUENCE [LARGE SCALE GENOMIC DNA]</scope>
    <source>
        <strain evidence="2 3">FDAARGOS 1424</strain>
    </source>
</reference>
<proteinExistence type="predicted"/>
<dbReference type="InterPro" id="IPR008727">
    <property type="entry name" value="PAAR_motif"/>
</dbReference>
<name>A0ABX8K4L6_9ENTR</name>
<dbReference type="Pfam" id="PF05488">
    <property type="entry name" value="PAAR_motif"/>
    <property type="match status" value="1"/>
</dbReference>